<accession>A0A9X2BAE5</accession>
<sequence>MRSNAFRISLLTLSLGVLQACSTLPQREPVLPTYSTQYQTDNTQLAHLFEPLKQSHPNLTGYHVLFEPTKALATRLQLIERADQTLDLQYYIWDNDKVGALAMEAILRAADRGVKVRLLVDDNNSKNLEAALRTLTQHPNIQVRVFNPFRFRNFRPLDMVLDFDRITRRMHNKTFIVDQEVALIGGRNMSNQYYNAGENYQFSDMDVLLVGQATDDIMSSFDEYWNHDYAYPIADLNRNRADRLSMDSLRKQLEQNWFESTVEDYLGILSSSLSFDDWFNTNLPLQWVKAEVIKDSADKIKKDAPKQEHLNFQMTSYLKAPKSHVDLVSAYFIPDQQAQQLIQNFSQQGVKIRVLTNSYKANDVPFVHAFYSKYREPLLAQGVSLYEFLPSMPYTISRAERRELFADKNVDKDAIDRSSLHAKFMALDNQQVFIGSFNFDPRSAHLNTEIGVILESPELATAIHQGLDQNIMDYAYKVSLNDQGKLEWQKKTENDQRITYKKEPQMSWWEKLGLKLISLLPIEGQM</sequence>
<proteinExistence type="predicted"/>
<gene>
    <name evidence="3" type="ORF">MKI79_06310</name>
</gene>
<dbReference type="PANTHER" id="PTHR21248:SF12">
    <property type="entry name" value="CARDIOLIPIN SYNTHASE C"/>
    <property type="match status" value="1"/>
</dbReference>
<feature type="domain" description="PLD phosphodiesterase" evidence="2">
    <location>
        <begin position="416"/>
        <end position="443"/>
    </location>
</feature>
<dbReference type="CDD" id="cd09111">
    <property type="entry name" value="PLDc_ymdC_like_1"/>
    <property type="match status" value="1"/>
</dbReference>
<dbReference type="SMART" id="SM00155">
    <property type="entry name" value="PLDc"/>
    <property type="match status" value="2"/>
</dbReference>
<dbReference type="PROSITE" id="PS50035">
    <property type="entry name" value="PLD"/>
    <property type="match status" value="2"/>
</dbReference>
<evidence type="ECO:0000313" key="3">
    <source>
        <dbReference type="EMBL" id="MCJ8146515.1"/>
    </source>
</evidence>
<dbReference type="InterPro" id="IPR001736">
    <property type="entry name" value="PLipase_D/transphosphatidylase"/>
</dbReference>
<reference evidence="3" key="1">
    <citation type="submission" date="2022-02" db="EMBL/GenBank/DDBJ databases">
        <title>Acinetobacter A3.8 sp. nov., isolated from Sediment (Zhairuo Island).</title>
        <authorList>
            <person name="Zheng K."/>
        </authorList>
    </citation>
    <scope>NUCLEOTIDE SEQUENCE</scope>
    <source>
        <strain evidence="3">A3.8</strain>
    </source>
</reference>
<dbReference type="Proteomes" id="UP001139701">
    <property type="component" value="Unassembled WGS sequence"/>
</dbReference>
<dbReference type="Pfam" id="PF13091">
    <property type="entry name" value="PLDc_2"/>
    <property type="match status" value="2"/>
</dbReference>
<dbReference type="InterPro" id="IPR025202">
    <property type="entry name" value="PLD-like_dom"/>
</dbReference>
<evidence type="ECO:0000259" key="2">
    <source>
        <dbReference type="PROSITE" id="PS50035"/>
    </source>
</evidence>
<dbReference type="PROSITE" id="PS51257">
    <property type="entry name" value="PROKAR_LIPOPROTEIN"/>
    <property type="match status" value="1"/>
</dbReference>
<dbReference type="SUPFAM" id="SSF56024">
    <property type="entry name" value="Phospholipase D/nuclease"/>
    <property type="match status" value="2"/>
</dbReference>
<dbReference type="EMBL" id="JAKUML010000008">
    <property type="protein sequence ID" value="MCJ8146515.1"/>
    <property type="molecule type" value="Genomic_DNA"/>
</dbReference>
<dbReference type="Gene3D" id="3.30.870.10">
    <property type="entry name" value="Endonuclease Chain A"/>
    <property type="match status" value="2"/>
</dbReference>
<dbReference type="RefSeq" id="WP_241571200.1">
    <property type="nucleotide sequence ID" value="NZ_JAKUML010000008.1"/>
</dbReference>
<evidence type="ECO:0000256" key="1">
    <source>
        <dbReference type="SAM" id="SignalP"/>
    </source>
</evidence>
<dbReference type="GO" id="GO:0030572">
    <property type="term" value="F:phosphatidyltransferase activity"/>
    <property type="evidence" value="ECO:0007669"/>
    <property type="project" value="UniProtKB-ARBA"/>
</dbReference>
<dbReference type="PANTHER" id="PTHR21248">
    <property type="entry name" value="CARDIOLIPIN SYNTHASE"/>
    <property type="match status" value="1"/>
</dbReference>
<keyword evidence="4" id="KW-1185">Reference proteome</keyword>
<evidence type="ECO:0000313" key="4">
    <source>
        <dbReference type="Proteomes" id="UP001139701"/>
    </source>
</evidence>
<feature type="domain" description="PLD phosphodiesterase" evidence="2">
    <location>
        <begin position="166"/>
        <end position="193"/>
    </location>
</feature>
<feature type="signal peptide" evidence="1">
    <location>
        <begin position="1"/>
        <end position="19"/>
    </location>
</feature>
<organism evidence="3 4">
    <name type="scientific">Acinetobacter sedimenti</name>
    <dbReference type="NCBI Taxonomy" id="2919922"/>
    <lineage>
        <taxon>Bacteria</taxon>
        <taxon>Pseudomonadati</taxon>
        <taxon>Pseudomonadota</taxon>
        <taxon>Gammaproteobacteria</taxon>
        <taxon>Moraxellales</taxon>
        <taxon>Moraxellaceae</taxon>
        <taxon>Acinetobacter</taxon>
    </lineage>
</organism>
<dbReference type="AlphaFoldDB" id="A0A9X2BAE5"/>
<name>A0A9X2BAE5_9GAMM</name>
<dbReference type="CDD" id="cd09113">
    <property type="entry name" value="PLDc_ymdC_like_2"/>
    <property type="match status" value="1"/>
</dbReference>
<dbReference type="GO" id="GO:0032049">
    <property type="term" value="P:cardiolipin biosynthetic process"/>
    <property type="evidence" value="ECO:0007669"/>
    <property type="project" value="UniProtKB-ARBA"/>
</dbReference>
<protein>
    <submittedName>
        <fullName evidence="3">Phospholipase D family protein</fullName>
    </submittedName>
</protein>
<feature type="chain" id="PRO_5040826644" evidence="1">
    <location>
        <begin position="20"/>
        <end position="526"/>
    </location>
</feature>
<comment type="caution">
    <text evidence="3">The sequence shown here is derived from an EMBL/GenBank/DDBJ whole genome shotgun (WGS) entry which is preliminary data.</text>
</comment>
<keyword evidence="1" id="KW-0732">Signal</keyword>